<evidence type="ECO:0000313" key="9">
    <source>
        <dbReference type="Proteomes" id="UP000246132"/>
    </source>
</evidence>
<keyword evidence="3 6" id="KW-0812">Transmembrane</keyword>
<keyword evidence="4 6" id="KW-1133">Transmembrane helix</keyword>
<dbReference type="PANTHER" id="PTHR30485">
    <property type="entry name" value="NI/FE-HYDROGENASE 1 B-TYPE CYTOCHROME SUBUNIT"/>
    <property type="match status" value="1"/>
</dbReference>
<evidence type="ECO:0000313" key="8">
    <source>
        <dbReference type="EMBL" id="RKF05877.1"/>
    </source>
</evidence>
<dbReference type="EMBL" id="QFWV02000008">
    <property type="protein sequence ID" value="RKF05877.1"/>
    <property type="molecule type" value="Genomic_DNA"/>
</dbReference>
<dbReference type="GO" id="GO:0005886">
    <property type="term" value="C:plasma membrane"/>
    <property type="evidence" value="ECO:0007669"/>
    <property type="project" value="UniProtKB-SubCell"/>
</dbReference>
<feature type="transmembrane region" description="Helical" evidence="6">
    <location>
        <begin position="102"/>
        <end position="124"/>
    </location>
</feature>
<dbReference type="PANTHER" id="PTHR30485:SF2">
    <property type="entry name" value="BLL0597 PROTEIN"/>
    <property type="match status" value="1"/>
</dbReference>
<feature type="domain" description="Cytochrome b561 bacterial/Ni-hydrogenase" evidence="7">
    <location>
        <begin position="14"/>
        <end position="195"/>
    </location>
</feature>
<sequence length="198" mass="21518">MMSDLASRSVGVRVWDPLVRLTHWGIALAVLINGVLLRDGDIAHIWIGYGALALLLLRLFWGLIGTESARFSAFPPSLGGALAHVRSLIAGRHIRHRSHNPLGALMVYALWATLLIVAATGVLMQSDPFPQETHQERYEHVEQEWGGESEAGEAIEEVHEAAANLLLLLAALHVIGAFAESRLSGQNLIAAMITGRRS</sequence>
<dbReference type="SUPFAM" id="SSF81342">
    <property type="entry name" value="Transmembrane di-heme cytochromes"/>
    <property type="match status" value="1"/>
</dbReference>
<evidence type="ECO:0000256" key="6">
    <source>
        <dbReference type="SAM" id="Phobius"/>
    </source>
</evidence>
<dbReference type="GO" id="GO:0022904">
    <property type="term" value="P:respiratory electron transport chain"/>
    <property type="evidence" value="ECO:0007669"/>
    <property type="project" value="InterPro"/>
</dbReference>
<gene>
    <name evidence="8" type="ORF">DEM25_014995</name>
</gene>
<dbReference type="InterPro" id="IPR011577">
    <property type="entry name" value="Cyt_b561_bac/Ni-Hgenase"/>
</dbReference>
<dbReference type="GO" id="GO:0009055">
    <property type="term" value="F:electron transfer activity"/>
    <property type="evidence" value="ECO:0007669"/>
    <property type="project" value="InterPro"/>
</dbReference>
<feature type="transmembrane region" description="Helical" evidence="6">
    <location>
        <begin position="161"/>
        <end position="179"/>
    </location>
</feature>
<comment type="subcellular location">
    <subcellularLocation>
        <location evidence="1">Cell membrane</location>
        <topology evidence="1">Multi-pass membrane protein</topology>
    </subcellularLocation>
</comment>
<dbReference type="Proteomes" id="UP000246132">
    <property type="component" value="Unassembled WGS sequence"/>
</dbReference>
<organism evidence="8 9">
    <name type="scientific">Oceaniradius stylonematis</name>
    <dbReference type="NCBI Taxonomy" id="2184161"/>
    <lineage>
        <taxon>Bacteria</taxon>
        <taxon>Pseudomonadati</taxon>
        <taxon>Pseudomonadota</taxon>
        <taxon>Alphaproteobacteria</taxon>
        <taxon>Hyphomicrobiales</taxon>
        <taxon>Ahrensiaceae</taxon>
        <taxon>Oceaniradius</taxon>
    </lineage>
</organism>
<evidence type="ECO:0000256" key="3">
    <source>
        <dbReference type="ARBA" id="ARBA00022692"/>
    </source>
</evidence>
<dbReference type="InterPro" id="IPR051542">
    <property type="entry name" value="Hydrogenase_cytochrome"/>
</dbReference>
<evidence type="ECO:0000256" key="4">
    <source>
        <dbReference type="ARBA" id="ARBA00022989"/>
    </source>
</evidence>
<reference evidence="8 9" key="1">
    <citation type="journal article" date="2018" name="Int. J. Syst. Bacteriol.">
        <title>Oceaniradius stylonemae gen. nov., sp. nov., isolated from a red alga, Stylonema cornu-cervi.</title>
        <authorList>
            <person name="Jeong S."/>
        </authorList>
    </citation>
    <scope>NUCLEOTIDE SEQUENCE [LARGE SCALE GENOMIC DNA]</scope>
    <source>
        <strain evidence="8 9">StC1</strain>
    </source>
</reference>
<dbReference type="Gene3D" id="1.20.950.20">
    <property type="entry name" value="Transmembrane di-heme cytochromes, Chain C"/>
    <property type="match status" value="1"/>
</dbReference>
<feature type="transmembrane region" description="Helical" evidence="6">
    <location>
        <begin position="43"/>
        <end position="61"/>
    </location>
</feature>
<keyword evidence="5 6" id="KW-0472">Membrane</keyword>
<comment type="caution">
    <text evidence="8">The sequence shown here is derived from an EMBL/GenBank/DDBJ whole genome shotgun (WGS) entry which is preliminary data.</text>
</comment>
<dbReference type="InterPro" id="IPR016174">
    <property type="entry name" value="Di-haem_cyt_TM"/>
</dbReference>
<accession>A0A3A8A6E3</accession>
<keyword evidence="9" id="KW-1185">Reference proteome</keyword>
<evidence type="ECO:0000256" key="1">
    <source>
        <dbReference type="ARBA" id="ARBA00004651"/>
    </source>
</evidence>
<keyword evidence="2" id="KW-1003">Cell membrane</keyword>
<evidence type="ECO:0000259" key="7">
    <source>
        <dbReference type="Pfam" id="PF01292"/>
    </source>
</evidence>
<proteinExistence type="predicted"/>
<dbReference type="GO" id="GO:0020037">
    <property type="term" value="F:heme binding"/>
    <property type="evidence" value="ECO:0007669"/>
    <property type="project" value="TreeGrafter"/>
</dbReference>
<evidence type="ECO:0000256" key="2">
    <source>
        <dbReference type="ARBA" id="ARBA00022475"/>
    </source>
</evidence>
<dbReference type="Pfam" id="PF01292">
    <property type="entry name" value="Ni_hydr_CYTB"/>
    <property type="match status" value="1"/>
</dbReference>
<dbReference type="OrthoDB" id="196472at2"/>
<name>A0A3A8A6E3_9HYPH</name>
<feature type="transmembrane region" description="Helical" evidence="6">
    <location>
        <begin position="21"/>
        <end position="37"/>
    </location>
</feature>
<evidence type="ECO:0000256" key="5">
    <source>
        <dbReference type="ARBA" id="ARBA00023136"/>
    </source>
</evidence>
<protein>
    <submittedName>
        <fullName evidence="8">Cytochrome B</fullName>
    </submittedName>
</protein>
<dbReference type="AlphaFoldDB" id="A0A3A8A6E3"/>